<dbReference type="PRINTS" id="PR00947">
    <property type="entry name" value="CUTICLE"/>
</dbReference>
<dbReference type="PANTHER" id="PTHR10380">
    <property type="entry name" value="CUTICLE PROTEIN"/>
    <property type="match status" value="1"/>
</dbReference>
<dbReference type="InterPro" id="IPR031311">
    <property type="entry name" value="CHIT_BIND_RR_consensus"/>
</dbReference>
<dbReference type="PROSITE" id="PS00233">
    <property type="entry name" value="CHIT_BIND_RR_1"/>
    <property type="match status" value="1"/>
</dbReference>
<dbReference type="RefSeq" id="XP_050513069.1">
    <property type="nucleotide sequence ID" value="XM_050657112.1"/>
</dbReference>
<evidence type="ECO:0000256" key="2">
    <source>
        <dbReference type="PROSITE-ProRule" id="PRU00497"/>
    </source>
</evidence>
<evidence type="ECO:0000256" key="1">
    <source>
        <dbReference type="ARBA" id="ARBA00022460"/>
    </source>
</evidence>
<proteinExistence type="predicted"/>
<dbReference type="EnsemblMetazoa" id="XM_050657112.1">
    <property type="protein sequence ID" value="XP_050513069.1"/>
    <property type="gene ID" value="LOC114325728"/>
</dbReference>
<evidence type="ECO:0000313" key="4">
    <source>
        <dbReference type="Proteomes" id="UP001652700"/>
    </source>
</evidence>
<dbReference type="Proteomes" id="UP001652700">
    <property type="component" value="Unplaced"/>
</dbReference>
<reference evidence="3" key="1">
    <citation type="submission" date="2025-05" db="UniProtKB">
        <authorList>
            <consortium name="EnsemblMetazoa"/>
        </authorList>
    </citation>
    <scope>IDENTIFICATION</scope>
</reference>
<name>A0ABM5KSA3_DIAVI</name>
<dbReference type="InterPro" id="IPR000618">
    <property type="entry name" value="Insect_cuticle"/>
</dbReference>
<dbReference type="PANTHER" id="PTHR10380:SF218">
    <property type="entry name" value="ADULT CUTICLE PROTEIN 65AA-RELATED"/>
    <property type="match status" value="1"/>
</dbReference>
<dbReference type="GeneID" id="114325728"/>
<dbReference type="InterPro" id="IPR050468">
    <property type="entry name" value="Cuticle_Struct_Prot"/>
</dbReference>
<accession>A0ABM5KSA3</accession>
<protein>
    <submittedName>
        <fullName evidence="3">Uncharacterized protein</fullName>
    </submittedName>
</protein>
<keyword evidence="4" id="KW-1185">Reference proteome</keyword>
<sequence length="168" mass="18988">MSGKISLQNILVVLSLPNEAIVMQLNDDLDVDSVDDVTENVQDVEVKDDKEMMNKIFWILCLLIVTVSCQYPQRPDPKYGKFPNYRESKIVKHESNIGLPNYNFSYETSDGSQRQEEAEVKKVGNEQESLVVHGSYTYVGTDGVTYKVTYVADENGYRASGEHLPKSN</sequence>
<keyword evidence="1 2" id="KW-0193">Cuticle</keyword>
<organism evidence="3 4">
    <name type="scientific">Diabrotica virgifera virgifera</name>
    <name type="common">western corn rootworm</name>
    <dbReference type="NCBI Taxonomy" id="50390"/>
    <lineage>
        <taxon>Eukaryota</taxon>
        <taxon>Metazoa</taxon>
        <taxon>Ecdysozoa</taxon>
        <taxon>Arthropoda</taxon>
        <taxon>Hexapoda</taxon>
        <taxon>Insecta</taxon>
        <taxon>Pterygota</taxon>
        <taxon>Neoptera</taxon>
        <taxon>Endopterygota</taxon>
        <taxon>Coleoptera</taxon>
        <taxon>Polyphaga</taxon>
        <taxon>Cucujiformia</taxon>
        <taxon>Chrysomeloidea</taxon>
        <taxon>Chrysomelidae</taxon>
        <taxon>Galerucinae</taxon>
        <taxon>Diabroticina</taxon>
        <taxon>Diabroticites</taxon>
        <taxon>Diabrotica</taxon>
    </lineage>
</organism>
<dbReference type="Pfam" id="PF00379">
    <property type="entry name" value="Chitin_bind_4"/>
    <property type="match status" value="1"/>
</dbReference>
<evidence type="ECO:0000313" key="3">
    <source>
        <dbReference type="EnsemblMetazoa" id="XP_050513069.1"/>
    </source>
</evidence>
<dbReference type="PROSITE" id="PS51155">
    <property type="entry name" value="CHIT_BIND_RR_2"/>
    <property type="match status" value="1"/>
</dbReference>